<dbReference type="GO" id="GO:0006370">
    <property type="term" value="P:7-methylguanosine mRNA capping"/>
    <property type="evidence" value="ECO:0007669"/>
    <property type="project" value="UniProtKB-UniRule"/>
</dbReference>
<dbReference type="GO" id="GO:0031533">
    <property type="term" value="C:mRNA capping enzyme complex"/>
    <property type="evidence" value="ECO:0007669"/>
    <property type="project" value="UniProtKB-UniRule"/>
</dbReference>
<name>A0A367Y1E9_9ASCO</name>
<protein>
    <recommendedName>
        <fullName evidence="8">mRNA-capping enzyme subunit beta</fullName>
        <ecNumber evidence="8">3.6.1.74</ecNumber>
    </recommendedName>
    <alternativeName>
        <fullName evidence="8">mRNA 5'-phosphatase</fullName>
    </alternativeName>
    <alternativeName>
        <fullName evidence="8">mRNA 5'-triphosphate monophosphatase</fullName>
    </alternativeName>
</protein>
<proteinExistence type="inferred from homology"/>
<evidence type="ECO:0000256" key="4">
    <source>
        <dbReference type="ARBA" id="ARBA00022664"/>
    </source>
</evidence>
<keyword evidence="6 8" id="KW-0539">Nucleus</keyword>
<dbReference type="Pfam" id="PF02940">
    <property type="entry name" value="mRNA_triPase"/>
    <property type="match status" value="1"/>
</dbReference>
<evidence type="ECO:0000256" key="5">
    <source>
        <dbReference type="ARBA" id="ARBA00022801"/>
    </source>
</evidence>
<evidence type="ECO:0000313" key="10">
    <source>
        <dbReference type="EMBL" id="RCK59668.1"/>
    </source>
</evidence>
<evidence type="ECO:0000259" key="9">
    <source>
        <dbReference type="Pfam" id="PF02940"/>
    </source>
</evidence>
<comment type="subcellular location">
    <subcellularLocation>
        <location evidence="2 8">Nucleus</location>
    </subcellularLocation>
</comment>
<comment type="subunit">
    <text evidence="8">Heterodimer. The mRNA-capping enzyme is composed of two separate chains alpha and beta, respectively a mRNA guanylyltransferase and an mRNA 5'-triphosphate monophosphatase.</text>
</comment>
<dbReference type="InterPro" id="IPR033469">
    <property type="entry name" value="CYTH-like_dom_sf"/>
</dbReference>
<dbReference type="Gene3D" id="3.20.100.10">
    <property type="entry name" value="mRNA triphosphatase Cet1-like"/>
    <property type="match status" value="1"/>
</dbReference>
<evidence type="ECO:0000256" key="2">
    <source>
        <dbReference type="ARBA" id="ARBA00004123"/>
    </source>
</evidence>
<dbReference type="EMBL" id="QLNQ01000027">
    <property type="protein sequence ID" value="RCK59668.1"/>
    <property type="molecule type" value="Genomic_DNA"/>
</dbReference>
<evidence type="ECO:0000256" key="8">
    <source>
        <dbReference type="RuleBase" id="RU367053"/>
    </source>
</evidence>
<organism evidence="10 11">
    <name type="scientific">Candida viswanathii</name>
    <dbReference type="NCBI Taxonomy" id="5486"/>
    <lineage>
        <taxon>Eukaryota</taxon>
        <taxon>Fungi</taxon>
        <taxon>Dikarya</taxon>
        <taxon>Ascomycota</taxon>
        <taxon>Saccharomycotina</taxon>
        <taxon>Pichiomycetes</taxon>
        <taxon>Debaryomycetaceae</taxon>
        <taxon>Candida/Lodderomyces clade</taxon>
        <taxon>Candida</taxon>
    </lineage>
</organism>
<evidence type="ECO:0000256" key="6">
    <source>
        <dbReference type="ARBA" id="ARBA00023242"/>
    </source>
</evidence>
<gene>
    <name evidence="10" type="primary">CET1_0</name>
    <name evidence="10" type="ORF">Cantr_07933</name>
</gene>
<evidence type="ECO:0000256" key="7">
    <source>
        <dbReference type="ARBA" id="ARBA00047740"/>
    </source>
</evidence>
<dbReference type="InterPro" id="IPR040343">
    <property type="entry name" value="Cet1/Ctl1"/>
</dbReference>
<dbReference type="PANTHER" id="PTHR28118:SF1">
    <property type="entry name" value="POLYNUCLEOTIDE 5'-TRIPHOSPHATASE CTL1-RELATED"/>
    <property type="match status" value="1"/>
</dbReference>
<dbReference type="InterPro" id="IPR004206">
    <property type="entry name" value="mRNA_triPase_Cet1"/>
</dbReference>
<evidence type="ECO:0000256" key="1">
    <source>
        <dbReference type="ARBA" id="ARBA00001946"/>
    </source>
</evidence>
<keyword evidence="5 8" id="KW-0378">Hydrolase</keyword>
<evidence type="ECO:0000256" key="3">
    <source>
        <dbReference type="ARBA" id="ARBA00006345"/>
    </source>
</evidence>
<comment type="caution">
    <text evidence="10">The sequence shown here is derived from an EMBL/GenBank/DDBJ whole genome shotgun (WGS) entry which is preliminary data.</text>
</comment>
<dbReference type="InterPro" id="IPR037009">
    <property type="entry name" value="mRNA_triPase_Cet1_sf"/>
</dbReference>
<evidence type="ECO:0000313" key="11">
    <source>
        <dbReference type="Proteomes" id="UP000253472"/>
    </source>
</evidence>
<accession>A0A367Y1E9</accession>
<comment type="function">
    <text evidence="8">First step of mRNA capping. Converts the 5'-triphosphate end of a nascent mRNA chain into a diphosphate end.</text>
</comment>
<dbReference type="SUPFAM" id="SSF55154">
    <property type="entry name" value="CYTH-like phosphatases"/>
    <property type="match status" value="1"/>
</dbReference>
<feature type="domain" description="mRNA triphosphatase Cet1-like" evidence="9">
    <location>
        <begin position="44"/>
        <end position="198"/>
    </location>
</feature>
<dbReference type="Proteomes" id="UP000253472">
    <property type="component" value="Unassembled WGS sequence"/>
</dbReference>
<keyword evidence="8" id="KW-0506">mRNA capping</keyword>
<dbReference type="GO" id="GO:0004651">
    <property type="term" value="F:polynucleotide 5'-phosphatase activity"/>
    <property type="evidence" value="ECO:0007669"/>
    <property type="project" value="UniProtKB-UniRule"/>
</dbReference>
<sequence>MVLKSKRFPSPPLELKERSVPFLEPAVMSLDQLLDASSIQDKNTPVTKEIYNLFTSNLNGISPLRKTSYKIEVKFGQIVKKSSPERVTSGTKSKIFPKNYTRFFKMQVDKELWTEIRKNLEALSDKDAAKYEVRREETRDLIYQTLDENIRVVENLADKDVKPRVLKKKKVRDVFVSNPSSGYDFKFAIAEETLVPTGPDTVEESYEIDKIREK</sequence>
<reference evidence="10 11" key="1">
    <citation type="submission" date="2018-06" db="EMBL/GenBank/DDBJ databases">
        <title>Whole genome sequencing of Candida tropicalis (genome annotated by CSBL at Korea University).</title>
        <authorList>
            <person name="Ahn J."/>
        </authorList>
    </citation>
    <scope>NUCLEOTIDE SEQUENCE [LARGE SCALE GENOMIC DNA]</scope>
    <source>
        <strain evidence="10 11">ATCC 20962</strain>
    </source>
</reference>
<dbReference type="PANTHER" id="PTHR28118">
    <property type="entry name" value="POLYNUCLEOTIDE 5'-TRIPHOSPHATASE-RELATED"/>
    <property type="match status" value="1"/>
</dbReference>
<dbReference type="GO" id="GO:0140818">
    <property type="term" value="F:mRNA 5'-triphosphate monophosphatase activity"/>
    <property type="evidence" value="ECO:0007669"/>
    <property type="project" value="UniProtKB-EC"/>
</dbReference>
<dbReference type="AlphaFoldDB" id="A0A367Y1E9"/>
<comment type="similarity">
    <text evidence="3 8">Belongs to the fungal TPase family.</text>
</comment>
<keyword evidence="4 8" id="KW-0507">mRNA processing</keyword>
<keyword evidence="11" id="KW-1185">Reference proteome</keyword>
<comment type="cofactor">
    <cofactor evidence="1 8">
        <name>Mg(2+)</name>
        <dbReference type="ChEBI" id="CHEBI:18420"/>
    </cofactor>
</comment>
<comment type="catalytic activity">
    <reaction evidence="7">
        <text>a 5'-end triphospho-ribonucleoside in mRNA + H2O = a 5'-end diphospho-ribonucleoside in mRNA + phosphate + H(+)</text>
        <dbReference type="Rhea" id="RHEA:67004"/>
        <dbReference type="Rhea" id="RHEA-COMP:17164"/>
        <dbReference type="Rhea" id="RHEA-COMP:17165"/>
        <dbReference type="ChEBI" id="CHEBI:15377"/>
        <dbReference type="ChEBI" id="CHEBI:15378"/>
        <dbReference type="ChEBI" id="CHEBI:43474"/>
        <dbReference type="ChEBI" id="CHEBI:167616"/>
        <dbReference type="ChEBI" id="CHEBI:167618"/>
        <dbReference type="EC" id="3.6.1.74"/>
    </reaction>
    <physiologicalReaction direction="left-to-right" evidence="7">
        <dbReference type="Rhea" id="RHEA:67005"/>
    </physiologicalReaction>
</comment>
<dbReference type="EC" id="3.6.1.74" evidence="8"/>